<dbReference type="InterPro" id="IPR001647">
    <property type="entry name" value="HTH_TetR"/>
</dbReference>
<evidence type="ECO:0000259" key="3">
    <source>
        <dbReference type="PROSITE" id="PS50977"/>
    </source>
</evidence>
<evidence type="ECO:0000256" key="2">
    <source>
        <dbReference type="PROSITE-ProRule" id="PRU00335"/>
    </source>
</evidence>
<dbReference type="Pfam" id="PF17939">
    <property type="entry name" value="TetR_C_30"/>
    <property type="match status" value="1"/>
</dbReference>
<dbReference type="Pfam" id="PF00440">
    <property type="entry name" value="TetR_N"/>
    <property type="match status" value="1"/>
</dbReference>
<dbReference type="Proteomes" id="UP001500839">
    <property type="component" value="Unassembled WGS sequence"/>
</dbReference>
<dbReference type="SUPFAM" id="SSF46689">
    <property type="entry name" value="Homeodomain-like"/>
    <property type="match status" value="1"/>
</dbReference>
<dbReference type="Gene3D" id="1.10.357.10">
    <property type="entry name" value="Tetracycline Repressor, domain 2"/>
    <property type="match status" value="1"/>
</dbReference>
<feature type="domain" description="HTH tetR-type" evidence="3">
    <location>
        <begin position="6"/>
        <end position="67"/>
    </location>
</feature>
<proteinExistence type="predicted"/>
<keyword evidence="5" id="KW-1185">Reference proteome</keyword>
<evidence type="ECO:0000313" key="5">
    <source>
        <dbReference type="Proteomes" id="UP001500839"/>
    </source>
</evidence>
<comment type="caution">
    <text evidence="4">The sequence shown here is derived from an EMBL/GenBank/DDBJ whole genome shotgun (WGS) entry which is preliminary data.</text>
</comment>
<keyword evidence="1 2" id="KW-0238">DNA-binding</keyword>
<accession>A0ABP9CI82</accession>
<organism evidence="4 5">
    <name type="scientific">Tomitella cavernea</name>
    <dbReference type="NCBI Taxonomy" id="1387982"/>
    <lineage>
        <taxon>Bacteria</taxon>
        <taxon>Bacillati</taxon>
        <taxon>Actinomycetota</taxon>
        <taxon>Actinomycetes</taxon>
        <taxon>Mycobacteriales</taxon>
        <taxon>Tomitella</taxon>
    </lineage>
</organism>
<evidence type="ECO:0000313" key="4">
    <source>
        <dbReference type="EMBL" id="GAA4811774.1"/>
    </source>
</evidence>
<sequence>MDHRSGSTSDKLLTAGEQLFARHGIDGTLTRQIVAAAGQGNDSAVNYHFGSRPGLLQAIIARHMADIEARQPHGALPHDADGLVDVIVRPVSGELLSPSGRDFLRITAQLAGHSGVATRRMAQPLRHSSVGTQLDALADVLLRDLPEPVVRERLAMLIGMLTAVLADRARRIDEHQAVLLAHEDFVDSAVAMLAAAVRAPLRPGGGAGR</sequence>
<dbReference type="InterPro" id="IPR009057">
    <property type="entry name" value="Homeodomain-like_sf"/>
</dbReference>
<reference evidence="5" key="1">
    <citation type="journal article" date="2019" name="Int. J. Syst. Evol. Microbiol.">
        <title>The Global Catalogue of Microorganisms (GCM) 10K type strain sequencing project: providing services to taxonomists for standard genome sequencing and annotation.</title>
        <authorList>
            <consortium name="The Broad Institute Genomics Platform"/>
            <consortium name="The Broad Institute Genome Sequencing Center for Infectious Disease"/>
            <person name="Wu L."/>
            <person name="Ma J."/>
        </authorList>
    </citation>
    <scope>NUCLEOTIDE SEQUENCE [LARGE SCALE GENOMIC DNA]</scope>
    <source>
        <strain evidence="5">JCM 18542</strain>
    </source>
</reference>
<evidence type="ECO:0000256" key="1">
    <source>
        <dbReference type="ARBA" id="ARBA00023125"/>
    </source>
</evidence>
<dbReference type="InterPro" id="IPR041586">
    <property type="entry name" value="PsrA_TetR_C"/>
</dbReference>
<protein>
    <recommendedName>
        <fullName evidence="3">HTH tetR-type domain-containing protein</fullName>
    </recommendedName>
</protein>
<dbReference type="RefSeq" id="WP_200172421.1">
    <property type="nucleotide sequence ID" value="NZ_BAABKQ010000001.1"/>
</dbReference>
<gene>
    <name evidence="4" type="ORF">GCM10023353_15490</name>
</gene>
<feature type="DNA-binding region" description="H-T-H motif" evidence="2">
    <location>
        <begin position="30"/>
        <end position="49"/>
    </location>
</feature>
<dbReference type="PROSITE" id="PS50977">
    <property type="entry name" value="HTH_TETR_2"/>
    <property type="match status" value="1"/>
</dbReference>
<name>A0ABP9CI82_9ACTN</name>
<dbReference type="EMBL" id="BAABKQ010000001">
    <property type="protein sequence ID" value="GAA4811774.1"/>
    <property type="molecule type" value="Genomic_DNA"/>
</dbReference>